<protein>
    <submittedName>
        <fullName evidence="1">Uncharacterized protein</fullName>
    </submittedName>
</protein>
<reference evidence="1 2" key="1">
    <citation type="submission" date="2023-05" db="EMBL/GenBank/DDBJ databases">
        <title>Draft genome of Paenibacillus sp. CCS26.</title>
        <authorList>
            <person name="Akita H."/>
            <person name="Shinto Y."/>
            <person name="Kimura Z."/>
        </authorList>
    </citation>
    <scope>NUCLEOTIDE SEQUENCE [LARGE SCALE GENOMIC DNA]</scope>
    <source>
        <strain evidence="1 2">CCS26</strain>
    </source>
</reference>
<gene>
    <name evidence="1" type="ORF">PghCCS26_46600</name>
</gene>
<dbReference type="EMBL" id="BTCL01000020">
    <property type="protein sequence ID" value="GMK47530.1"/>
    <property type="molecule type" value="Genomic_DNA"/>
</dbReference>
<proteinExistence type="predicted"/>
<keyword evidence="2" id="KW-1185">Reference proteome</keyword>
<accession>A0ABQ6NSL2</accession>
<dbReference type="RefSeq" id="WP_317981480.1">
    <property type="nucleotide sequence ID" value="NZ_BTCL01000020.1"/>
</dbReference>
<evidence type="ECO:0000313" key="2">
    <source>
        <dbReference type="Proteomes" id="UP001285921"/>
    </source>
</evidence>
<comment type="caution">
    <text evidence="1">The sequence shown here is derived from an EMBL/GenBank/DDBJ whole genome shotgun (WGS) entry which is preliminary data.</text>
</comment>
<sequence length="61" mass="7221">MLEHQLETISYVRKDGSFNEEVSANLASINQQVKVQIVEFIPMIEFSQDFFDEAWNIWNKI</sequence>
<evidence type="ECO:0000313" key="1">
    <source>
        <dbReference type="EMBL" id="GMK47530.1"/>
    </source>
</evidence>
<dbReference type="Proteomes" id="UP001285921">
    <property type="component" value="Unassembled WGS sequence"/>
</dbReference>
<organism evidence="1 2">
    <name type="scientific">Paenibacillus glycanilyticus</name>
    <dbReference type="NCBI Taxonomy" id="126569"/>
    <lineage>
        <taxon>Bacteria</taxon>
        <taxon>Bacillati</taxon>
        <taxon>Bacillota</taxon>
        <taxon>Bacilli</taxon>
        <taxon>Bacillales</taxon>
        <taxon>Paenibacillaceae</taxon>
        <taxon>Paenibacillus</taxon>
    </lineage>
</organism>
<name>A0ABQ6NSL2_9BACL</name>